<dbReference type="EMBL" id="JANIID010000033">
    <property type="protein sequence ID" value="MCQ8773742.1"/>
    <property type="molecule type" value="Genomic_DNA"/>
</dbReference>
<dbReference type="RefSeq" id="WP_168093594.1">
    <property type="nucleotide sequence ID" value="NZ_JAATER010000159.1"/>
</dbReference>
<dbReference type="InterPro" id="IPR029058">
    <property type="entry name" value="AB_hydrolase_fold"/>
</dbReference>
<organism evidence="3 4">
    <name type="scientific">Streptomyces telluris</name>
    <dbReference type="NCBI Taxonomy" id="2720021"/>
    <lineage>
        <taxon>Bacteria</taxon>
        <taxon>Bacillati</taxon>
        <taxon>Actinomycetota</taxon>
        <taxon>Actinomycetes</taxon>
        <taxon>Kitasatosporales</taxon>
        <taxon>Streptomycetaceae</taxon>
        <taxon>Streptomyces</taxon>
    </lineage>
</organism>
<dbReference type="PANTHER" id="PTHR48098">
    <property type="entry name" value="ENTEROCHELIN ESTERASE-RELATED"/>
    <property type="match status" value="1"/>
</dbReference>
<dbReference type="Gene3D" id="3.40.50.1820">
    <property type="entry name" value="alpha/beta hydrolase"/>
    <property type="match status" value="1"/>
</dbReference>
<feature type="transmembrane region" description="Helical" evidence="2">
    <location>
        <begin position="6"/>
        <end position="27"/>
    </location>
</feature>
<reference evidence="3" key="1">
    <citation type="submission" date="2022-06" db="EMBL/GenBank/DDBJ databases">
        <title>WGS of actinobacteria.</title>
        <authorList>
            <person name="Thawai C."/>
        </authorList>
    </citation>
    <scope>NUCLEOTIDE SEQUENCE</scope>
    <source>
        <strain evidence="3">AA8</strain>
    </source>
</reference>
<feature type="transmembrane region" description="Helical" evidence="2">
    <location>
        <begin position="39"/>
        <end position="60"/>
    </location>
</feature>
<dbReference type="Proteomes" id="UP001142374">
    <property type="component" value="Unassembled WGS sequence"/>
</dbReference>
<dbReference type="SUPFAM" id="SSF53474">
    <property type="entry name" value="alpha/beta-Hydrolases"/>
    <property type="match status" value="1"/>
</dbReference>
<evidence type="ECO:0000313" key="3">
    <source>
        <dbReference type="EMBL" id="MCQ8773742.1"/>
    </source>
</evidence>
<keyword evidence="2" id="KW-0472">Membrane</keyword>
<proteinExistence type="predicted"/>
<keyword evidence="4" id="KW-1185">Reference proteome</keyword>
<evidence type="ECO:0000313" key="4">
    <source>
        <dbReference type="Proteomes" id="UP001142374"/>
    </source>
</evidence>
<dbReference type="InterPro" id="IPR050583">
    <property type="entry name" value="Mycobacterial_A85_antigen"/>
</dbReference>
<accession>A0A9X2RP86</accession>
<evidence type="ECO:0000256" key="1">
    <source>
        <dbReference type="SAM" id="MobiDB-lite"/>
    </source>
</evidence>
<name>A0A9X2RP86_9ACTN</name>
<sequence>MSLTGTAFFAVLAAATVCTVLATLLLWARIPGPAPVRWAARVALIGLCQATAICVVAAWINTSYGLYASWDDLLGRTGGGPVAMPGPPPERARFLRGDAGMRQTYVRGPHSALSGQVMVWTPPQYDDPRFRRSSFPVVMLLHGVPGSPQSWLEQGHMPGDYAKLLRSGASRPFILAVPVIDPGGMDTDCSDVPGHKVATWLSRDVPDLIRHHFRTAKDPRSWGLLGISTGGYCAAKLPLQYPKVFGAGAALDPDPLTGAQGALPDPGLRERNSPTWLVAHTDHAGVGLFLATSRQDRASPPSLIEQFRQAALGSGVRLRTMLAPSGGHNYHTWISMYPAAFSWLSEELGGPEQPAQPEQADRTTGRTDDRSTGRPTGPGR</sequence>
<comment type="caution">
    <text evidence="3">The sequence shown here is derived from an EMBL/GenBank/DDBJ whole genome shotgun (WGS) entry which is preliminary data.</text>
</comment>
<dbReference type="Pfam" id="PF00756">
    <property type="entry name" value="Esterase"/>
    <property type="match status" value="1"/>
</dbReference>
<feature type="compositionally biased region" description="Basic and acidic residues" evidence="1">
    <location>
        <begin position="359"/>
        <end position="372"/>
    </location>
</feature>
<dbReference type="GO" id="GO:0016747">
    <property type="term" value="F:acyltransferase activity, transferring groups other than amino-acyl groups"/>
    <property type="evidence" value="ECO:0007669"/>
    <property type="project" value="TreeGrafter"/>
</dbReference>
<protein>
    <submittedName>
        <fullName evidence="3">Esterase family protein</fullName>
    </submittedName>
</protein>
<evidence type="ECO:0000256" key="2">
    <source>
        <dbReference type="SAM" id="Phobius"/>
    </source>
</evidence>
<keyword evidence="2" id="KW-1133">Transmembrane helix</keyword>
<dbReference type="AlphaFoldDB" id="A0A9X2RP86"/>
<keyword evidence="2" id="KW-0812">Transmembrane</keyword>
<dbReference type="InterPro" id="IPR000801">
    <property type="entry name" value="Esterase-like"/>
</dbReference>
<feature type="region of interest" description="Disordered" evidence="1">
    <location>
        <begin position="347"/>
        <end position="380"/>
    </location>
</feature>
<dbReference type="PANTHER" id="PTHR48098:SF1">
    <property type="entry name" value="DIACYLGLYCEROL ACYLTRANSFERASE_MYCOLYLTRANSFERASE AG85A"/>
    <property type="match status" value="1"/>
</dbReference>
<gene>
    <name evidence="3" type="ORF">NQU55_28865</name>
</gene>